<dbReference type="GO" id="GO:0030295">
    <property type="term" value="F:protein kinase activator activity"/>
    <property type="evidence" value="ECO:0007669"/>
    <property type="project" value="TreeGrafter"/>
</dbReference>
<proteinExistence type="predicted"/>
<accession>A0A221T0C1</accession>
<evidence type="ECO:0000259" key="7">
    <source>
        <dbReference type="PROSITE" id="PS50109"/>
    </source>
</evidence>
<keyword evidence="6" id="KW-0175">Coiled coil</keyword>
<dbReference type="InterPro" id="IPR003661">
    <property type="entry name" value="HisK_dim/P_dom"/>
</dbReference>
<dbReference type="InterPro" id="IPR003594">
    <property type="entry name" value="HATPase_dom"/>
</dbReference>
<geneLocation type="plasmid" evidence="9">
    <name>pdfi1</name>
</geneLocation>
<feature type="domain" description="Histidine kinase" evidence="7">
    <location>
        <begin position="390"/>
        <end position="604"/>
    </location>
</feature>
<dbReference type="SMART" id="SM00388">
    <property type="entry name" value="HisKA"/>
    <property type="match status" value="1"/>
</dbReference>
<evidence type="ECO:0000256" key="3">
    <source>
        <dbReference type="ARBA" id="ARBA00022553"/>
    </source>
</evidence>
<dbReference type="GO" id="GO:0000155">
    <property type="term" value="F:phosphorelay sensor kinase activity"/>
    <property type="evidence" value="ECO:0007669"/>
    <property type="project" value="InterPro"/>
</dbReference>
<dbReference type="PANTHER" id="PTHR42878:SF15">
    <property type="entry name" value="BACTERIOPHYTOCHROME"/>
    <property type="match status" value="1"/>
</dbReference>
<protein>
    <recommendedName>
        <fullName evidence="2">histidine kinase</fullName>
        <ecNumber evidence="2">2.7.13.3</ecNumber>
    </recommendedName>
</protein>
<dbReference type="EC" id="2.7.13.3" evidence="2"/>
<reference evidence="8 9" key="1">
    <citation type="submission" date="2017-05" db="EMBL/GenBank/DDBJ databases">
        <title>The complete genome sequence of Deinococcus ficus isolated from the rhizosphere of the Ficus religiosa L. in Taiwan.</title>
        <authorList>
            <person name="Wu K.-M."/>
            <person name="Liao T.-L."/>
            <person name="Liu Y.-M."/>
            <person name="Young C.-C."/>
            <person name="Tsai S.-F."/>
        </authorList>
    </citation>
    <scope>NUCLEOTIDE SEQUENCE [LARGE SCALE GENOMIC DNA]</scope>
    <source>
        <strain evidence="8 9">CC-FR2-10</strain>
        <plasmid evidence="9">pdfi1</plasmid>
    </source>
</reference>
<dbReference type="InterPro" id="IPR004358">
    <property type="entry name" value="Sig_transdc_His_kin-like_C"/>
</dbReference>
<dbReference type="PROSITE" id="PS50109">
    <property type="entry name" value="HIS_KIN"/>
    <property type="match status" value="1"/>
</dbReference>
<evidence type="ECO:0000256" key="1">
    <source>
        <dbReference type="ARBA" id="ARBA00000085"/>
    </source>
</evidence>
<organism evidence="8 9">
    <name type="scientific">Deinococcus ficus</name>
    <dbReference type="NCBI Taxonomy" id="317577"/>
    <lineage>
        <taxon>Bacteria</taxon>
        <taxon>Thermotogati</taxon>
        <taxon>Deinococcota</taxon>
        <taxon>Deinococci</taxon>
        <taxon>Deinococcales</taxon>
        <taxon>Deinococcaceae</taxon>
        <taxon>Deinococcus</taxon>
    </lineage>
</organism>
<dbReference type="Pfam" id="PF02518">
    <property type="entry name" value="HATPase_c"/>
    <property type="match status" value="1"/>
</dbReference>
<dbReference type="SUPFAM" id="SSF55781">
    <property type="entry name" value="GAF domain-like"/>
    <property type="match status" value="2"/>
</dbReference>
<evidence type="ECO:0000256" key="2">
    <source>
        <dbReference type="ARBA" id="ARBA00012438"/>
    </source>
</evidence>
<dbReference type="InterPro" id="IPR003018">
    <property type="entry name" value="GAF"/>
</dbReference>
<dbReference type="Gene3D" id="1.10.287.130">
    <property type="match status" value="1"/>
</dbReference>
<feature type="coiled-coil region" evidence="6">
    <location>
        <begin position="178"/>
        <end position="205"/>
    </location>
</feature>
<dbReference type="InterPro" id="IPR036097">
    <property type="entry name" value="HisK_dim/P_sf"/>
</dbReference>
<dbReference type="InterPro" id="IPR036890">
    <property type="entry name" value="HATPase_C_sf"/>
</dbReference>
<dbReference type="Gene3D" id="3.30.565.10">
    <property type="entry name" value="Histidine kinase-like ATPase, C-terminal domain"/>
    <property type="match status" value="1"/>
</dbReference>
<dbReference type="SUPFAM" id="SSF47384">
    <property type="entry name" value="Homodimeric domain of signal transducing histidine kinase"/>
    <property type="match status" value="1"/>
</dbReference>
<dbReference type="PRINTS" id="PR00344">
    <property type="entry name" value="BCTRLSENSOR"/>
</dbReference>
<keyword evidence="3" id="KW-0597">Phosphoprotein</keyword>
<dbReference type="GO" id="GO:0000156">
    <property type="term" value="F:phosphorelay response regulator activity"/>
    <property type="evidence" value="ECO:0007669"/>
    <property type="project" value="TreeGrafter"/>
</dbReference>
<dbReference type="CDD" id="cd00082">
    <property type="entry name" value="HisKA"/>
    <property type="match status" value="1"/>
</dbReference>
<dbReference type="EMBL" id="CP021082">
    <property type="protein sequence ID" value="ASN82357.1"/>
    <property type="molecule type" value="Genomic_DNA"/>
</dbReference>
<evidence type="ECO:0000256" key="5">
    <source>
        <dbReference type="ARBA" id="ARBA00022777"/>
    </source>
</evidence>
<dbReference type="InterPro" id="IPR029016">
    <property type="entry name" value="GAF-like_dom_sf"/>
</dbReference>
<dbReference type="STRING" id="317577.GCA_000419625_02812"/>
<dbReference type="AlphaFoldDB" id="A0A221T0C1"/>
<keyword evidence="5" id="KW-0418">Kinase</keyword>
<dbReference type="SMART" id="SM00387">
    <property type="entry name" value="HATPase_c"/>
    <property type="match status" value="1"/>
</dbReference>
<evidence type="ECO:0000313" key="8">
    <source>
        <dbReference type="EMBL" id="ASN82357.1"/>
    </source>
</evidence>
<gene>
    <name evidence="8" type="ORF">DFI_14295</name>
</gene>
<dbReference type="Proteomes" id="UP000259030">
    <property type="component" value="Plasmid pDFI1"/>
</dbReference>
<dbReference type="FunFam" id="3.30.565.10:FF:000006">
    <property type="entry name" value="Sensor histidine kinase WalK"/>
    <property type="match status" value="1"/>
</dbReference>
<evidence type="ECO:0000256" key="4">
    <source>
        <dbReference type="ARBA" id="ARBA00022679"/>
    </source>
</evidence>
<dbReference type="SUPFAM" id="SSF55874">
    <property type="entry name" value="ATPase domain of HSP90 chaperone/DNA topoisomerase II/histidine kinase"/>
    <property type="match status" value="1"/>
</dbReference>
<evidence type="ECO:0000313" key="9">
    <source>
        <dbReference type="Proteomes" id="UP000259030"/>
    </source>
</evidence>
<dbReference type="InterPro" id="IPR050351">
    <property type="entry name" value="BphY/WalK/GraS-like"/>
</dbReference>
<keyword evidence="9" id="KW-1185">Reference proteome</keyword>
<dbReference type="InterPro" id="IPR005467">
    <property type="entry name" value="His_kinase_dom"/>
</dbReference>
<keyword evidence="4" id="KW-0808">Transferase</keyword>
<dbReference type="PANTHER" id="PTHR42878">
    <property type="entry name" value="TWO-COMPONENT HISTIDINE KINASE"/>
    <property type="match status" value="1"/>
</dbReference>
<dbReference type="Gene3D" id="3.30.450.40">
    <property type="match status" value="2"/>
</dbReference>
<evidence type="ECO:0000256" key="6">
    <source>
        <dbReference type="SAM" id="Coils"/>
    </source>
</evidence>
<dbReference type="Pfam" id="PF13185">
    <property type="entry name" value="GAF_2"/>
    <property type="match status" value="1"/>
</dbReference>
<keyword evidence="8" id="KW-0614">Plasmid</keyword>
<dbReference type="KEGG" id="dfc:DFI_14295"/>
<dbReference type="RefSeq" id="WP_051308042.1">
    <property type="nucleotide sequence ID" value="NZ_CP021082.1"/>
</dbReference>
<sequence>MTSLPGSDLELVAPLAERLQHITDALAATSTVQEVIETVLAPALAALGADAGTVLLVNQPDQPLKITGRRGADGETIAVPQESASEDHVLIADILRLREAQYFEDAGALRDAYPELERRTRDLEAIANAALPMFLDDRPFGVIVLDFAAPHHFSPEERRFLRILSAQCAIALGRAEAISRLEAHVHERTRQLEDQTRQLEEERAAQAAFVAFTEAVGSETNLSQLVGQAITLLHETCDVEAAYFERDGDLFRASVWSPSADPALLPLLQRGFPLQHSSIARGLQQNTATFIDHWRDSGLLIPESGIYQAAAGYPYFKDETLESVLMIGSQTSAVWDERSKGIFRAVGRSLDLALDRARQTRTVTVQRDALDLRTRELAESTAELQAFSYSVSHDLRTPVRHMIGFLELARKALDGRLDERSARYLDVVEQSGRQMNTLIDGLLDLSNAAQRTLQPSLVDLNQLMARIQTTLLPDLLTRNVAWEVTDLPQVWGDQEALSQVLTQLTENALKFTQSRDPASIRIWAEDLGGAWKVSVRDNGLGFDPRYQDRLFNLFQRLHRADEVSGTGVGLASVRRLILKHGGQVFAEGRPGEGATFGFTLPKGHVA</sequence>
<dbReference type="SMART" id="SM00065">
    <property type="entry name" value="GAF"/>
    <property type="match status" value="1"/>
</dbReference>
<name>A0A221T0C1_9DEIO</name>
<dbReference type="GO" id="GO:0007234">
    <property type="term" value="P:osmosensory signaling via phosphorelay pathway"/>
    <property type="evidence" value="ECO:0007669"/>
    <property type="project" value="TreeGrafter"/>
</dbReference>
<comment type="catalytic activity">
    <reaction evidence="1">
        <text>ATP + protein L-histidine = ADP + protein N-phospho-L-histidine.</text>
        <dbReference type="EC" id="2.7.13.3"/>
    </reaction>
</comment>
<dbReference type="Pfam" id="PF00512">
    <property type="entry name" value="HisKA"/>
    <property type="match status" value="1"/>
</dbReference>